<feature type="compositionally biased region" description="Polar residues" evidence="1">
    <location>
        <begin position="212"/>
        <end position="237"/>
    </location>
</feature>
<comment type="caution">
    <text evidence="3">The sequence shown here is derived from an EMBL/GenBank/DDBJ whole genome shotgun (WGS) entry which is preliminary data.</text>
</comment>
<evidence type="ECO:0000256" key="2">
    <source>
        <dbReference type="SAM" id="SignalP"/>
    </source>
</evidence>
<feature type="chain" id="PRO_5020211171" evidence="2">
    <location>
        <begin position="23"/>
        <end position="237"/>
    </location>
</feature>
<gene>
    <name evidence="3" type="ORF">L596_024570</name>
</gene>
<reference evidence="3 4" key="1">
    <citation type="journal article" date="2015" name="Genome Biol.">
        <title>Comparative genomics of Steinernema reveals deeply conserved gene regulatory networks.</title>
        <authorList>
            <person name="Dillman A.R."/>
            <person name="Macchietto M."/>
            <person name="Porter C.F."/>
            <person name="Rogers A."/>
            <person name="Williams B."/>
            <person name="Antoshechkin I."/>
            <person name="Lee M.M."/>
            <person name="Goodwin Z."/>
            <person name="Lu X."/>
            <person name="Lewis E.E."/>
            <person name="Goodrich-Blair H."/>
            <person name="Stock S.P."/>
            <person name="Adams B.J."/>
            <person name="Sternberg P.W."/>
            <person name="Mortazavi A."/>
        </authorList>
    </citation>
    <scope>NUCLEOTIDE SEQUENCE [LARGE SCALE GENOMIC DNA]</scope>
    <source>
        <strain evidence="3 4">ALL</strain>
    </source>
</reference>
<feature type="compositionally biased region" description="Polar residues" evidence="1">
    <location>
        <begin position="30"/>
        <end position="45"/>
    </location>
</feature>
<evidence type="ECO:0000313" key="4">
    <source>
        <dbReference type="Proteomes" id="UP000298663"/>
    </source>
</evidence>
<accession>A0A4U5MH46</accession>
<organism evidence="3 4">
    <name type="scientific">Steinernema carpocapsae</name>
    <name type="common">Entomopathogenic nematode</name>
    <dbReference type="NCBI Taxonomy" id="34508"/>
    <lineage>
        <taxon>Eukaryota</taxon>
        <taxon>Metazoa</taxon>
        <taxon>Ecdysozoa</taxon>
        <taxon>Nematoda</taxon>
        <taxon>Chromadorea</taxon>
        <taxon>Rhabditida</taxon>
        <taxon>Tylenchina</taxon>
        <taxon>Panagrolaimomorpha</taxon>
        <taxon>Strongyloidoidea</taxon>
        <taxon>Steinernematidae</taxon>
        <taxon>Steinernema</taxon>
    </lineage>
</organism>
<dbReference type="EMBL" id="AZBU02000008">
    <property type="protein sequence ID" value="TKR68609.1"/>
    <property type="molecule type" value="Genomic_DNA"/>
</dbReference>
<reference evidence="3 4" key="2">
    <citation type="journal article" date="2019" name="G3 (Bethesda)">
        <title>Hybrid Assembly of the Genome of the Entomopathogenic Nematode Steinernema carpocapsae Identifies the X-Chromosome.</title>
        <authorList>
            <person name="Serra L."/>
            <person name="Macchietto M."/>
            <person name="Macias-Munoz A."/>
            <person name="McGill C.J."/>
            <person name="Rodriguez I.M."/>
            <person name="Rodriguez B."/>
            <person name="Murad R."/>
            <person name="Mortazavi A."/>
        </authorList>
    </citation>
    <scope>NUCLEOTIDE SEQUENCE [LARGE SCALE GENOMIC DNA]</scope>
    <source>
        <strain evidence="3 4">ALL</strain>
    </source>
</reference>
<feature type="region of interest" description="Disordered" evidence="1">
    <location>
        <begin position="118"/>
        <end position="237"/>
    </location>
</feature>
<feature type="compositionally biased region" description="Basic and acidic residues" evidence="1">
    <location>
        <begin position="135"/>
        <end position="144"/>
    </location>
</feature>
<dbReference type="Proteomes" id="UP000298663">
    <property type="component" value="Unassembled WGS sequence"/>
</dbReference>
<keyword evidence="2" id="KW-0732">Signal</keyword>
<feature type="region of interest" description="Disordered" evidence="1">
    <location>
        <begin position="28"/>
        <end position="65"/>
    </location>
</feature>
<proteinExistence type="predicted"/>
<feature type="compositionally biased region" description="Basic and acidic residues" evidence="1">
    <location>
        <begin position="165"/>
        <end position="180"/>
    </location>
</feature>
<sequence>MFAECTWASAFFFAAVLSLVGCRKSKRNRNAFSPTSSKPKLSESSVLEPKPSDKGSMKKKTAKKSRDFSFEDYEVAEVDSGMKAVGSVKKRPGSVVKEVKPDEGNYICLGDLAASKAGAQQKRPLAHGPGRRRERFRDCPENAIRDPTTVDEDSTVQDGTTPFRTVEDLKTNQTMDDRNYEPLGTMSAALRSPPKQPMFRVPAKDKTEEDQSSYQKQQKVSDTQLSQAADKSNSQYL</sequence>
<protein>
    <submittedName>
        <fullName evidence="3">Uncharacterized protein</fullName>
    </submittedName>
</protein>
<dbReference type="AlphaFoldDB" id="A0A4U5MH46"/>
<feature type="signal peptide" evidence="2">
    <location>
        <begin position="1"/>
        <end position="22"/>
    </location>
</feature>
<keyword evidence="4" id="KW-1185">Reference proteome</keyword>
<name>A0A4U5MH46_STECR</name>
<evidence type="ECO:0000313" key="3">
    <source>
        <dbReference type="EMBL" id="TKR68609.1"/>
    </source>
</evidence>
<evidence type="ECO:0000256" key="1">
    <source>
        <dbReference type="SAM" id="MobiDB-lite"/>
    </source>
</evidence>